<name>A0ACC3SD59_9PEZI</name>
<protein>
    <submittedName>
        <fullName evidence="1">Intercellular trafficking and secretion</fullName>
    </submittedName>
</protein>
<gene>
    <name evidence="1" type="primary">SNX4</name>
    <name evidence="1" type="ORF">M8818_003973</name>
</gene>
<sequence>MDRNRQLDARAHKLKWLYNEMDTRRSTARGPVRALAEHAESHSQAPPAESADDAALLPECSSSYQHHLHLHDSASIWNHPTNNRRSNSPSSSLAVLTADDASIHHTTYTDDDTPDERDSQQADSERDFTSILPPTNSYREEYITDSDWDRSSSDSSIVDLGLEIEDPARAWAQETHRSRGRIPSDPLTMDQGEDYEHDDWQQAGHNADAQDLAGPGAHGRLECTVTKPQKENEGTQNVFVSYLVTTDTDFKSFQSSHSEVRRRFTDFVFLYKTLCKEYPQCAVPPLPDKHKMEYVRGDRFGPDFTSRRAHSLRRFLKRLTLHPVLRRATLLALFLESSDWNAVMKSRPNRGMSTSEGSSTIDGWTDSVMNAFTKPHKEDQQFSETRSKARKLDDDLSTVSKTVARVARRESDLETDYAELATQFQKLAQLEPGVQGELTSFASSIETMGQGWKAIREHTDQDYLGSLRDLEAYITSIKALLKTRESKQIDFESLSNTLQAKANERDALASNTGMGASGFIRAKIEDVRGVDHEASRKERIRGLEVQLQRLTIEVESARRTSEAFDKEVINETKDFERIKAVEFKDTLGGLADAQCSFFKSTIDTWEKFIQDMEREVETTA</sequence>
<evidence type="ECO:0000313" key="2">
    <source>
        <dbReference type="Proteomes" id="UP001320706"/>
    </source>
</evidence>
<accession>A0ACC3SD59</accession>
<keyword evidence="2" id="KW-1185">Reference proteome</keyword>
<reference evidence="1" key="1">
    <citation type="submission" date="2024-02" db="EMBL/GenBank/DDBJ databases">
        <title>Metagenome Assembled Genome of Zalaria obscura JY119.</title>
        <authorList>
            <person name="Vighnesh L."/>
            <person name="Jagadeeshwari U."/>
            <person name="Venkata Ramana C."/>
            <person name="Sasikala C."/>
        </authorList>
    </citation>
    <scope>NUCLEOTIDE SEQUENCE</scope>
    <source>
        <strain evidence="1">JY119</strain>
    </source>
</reference>
<organism evidence="1 2">
    <name type="scientific">Zalaria obscura</name>
    <dbReference type="NCBI Taxonomy" id="2024903"/>
    <lineage>
        <taxon>Eukaryota</taxon>
        <taxon>Fungi</taxon>
        <taxon>Dikarya</taxon>
        <taxon>Ascomycota</taxon>
        <taxon>Pezizomycotina</taxon>
        <taxon>Dothideomycetes</taxon>
        <taxon>Dothideomycetidae</taxon>
        <taxon>Dothideales</taxon>
        <taxon>Zalariaceae</taxon>
        <taxon>Zalaria</taxon>
    </lineage>
</organism>
<proteinExistence type="predicted"/>
<evidence type="ECO:0000313" key="1">
    <source>
        <dbReference type="EMBL" id="KAK8209009.1"/>
    </source>
</evidence>
<dbReference type="EMBL" id="JAMKPW020000018">
    <property type="protein sequence ID" value="KAK8209009.1"/>
    <property type="molecule type" value="Genomic_DNA"/>
</dbReference>
<dbReference type="Proteomes" id="UP001320706">
    <property type="component" value="Unassembled WGS sequence"/>
</dbReference>
<comment type="caution">
    <text evidence="1">The sequence shown here is derived from an EMBL/GenBank/DDBJ whole genome shotgun (WGS) entry which is preliminary data.</text>
</comment>